<dbReference type="HOGENOM" id="CLU_054927_1_0_6"/>
<evidence type="ECO:0000313" key="2">
    <source>
        <dbReference type="EMBL" id="EIC27986.1"/>
    </source>
</evidence>
<reference evidence="2 3" key="1">
    <citation type="journal article" date="2013" name="Genome Announc.">
        <title>Genome Sequence of the Obligate Gammaproteobacterial Methanotroph Methylomicrobium album Strain BG8.</title>
        <authorList>
            <person name="Kits K.D."/>
            <person name="Kalyuzhnaya M.G."/>
            <person name="Klotz M.G."/>
            <person name="Jetten M.S."/>
            <person name="Op den Camp H.J."/>
            <person name="Vuilleumier S."/>
            <person name="Bringel F."/>
            <person name="Dispirito A.A."/>
            <person name="Murrell J.C."/>
            <person name="Bruce D."/>
            <person name="Cheng J.F."/>
            <person name="Copeland A."/>
            <person name="Goodwin L."/>
            <person name="Hauser L."/>
            <person name="Lajus A."/>
            <person name="Land M.L."/>
            <person name="Lapidus A."/>
            <person name="Lucas S."/>
            <person name="Medigue C."/>
            <person name="Pitluck S."/>
            <person name="Woyke T."/>
            <person name="Zeytun A."/>
            <person name="Stein L.Y."/>
        </authorList>
    </citation>
    <scope>NUCLEOTIDE SEQUENCE [LARGE SCALE GENOMIC DNA]</scope>
    <source>
        <strain evidence="2 3">BG8</strain>
    </source>
</reference>
<dbReference type="Pfam" id="PF01882">
    <property type="entry name" value="DUF58"/>
    <property type="match status" value="1"/>
</dbReference>
<dbReference type="InterPro" id="IPR036465">
    <property type="entry name" value="vWFA_dom_sf"/>
</dbReference>
<evidence type="ECO:0000259" key="1">
    <source>
        <dbReference type="Pfam" id="PF01882"/>
    </source>
</evidence>
<name>H8GKH8_METAL</name>
<proteinExistence type="predicted"/>
<keyword evidence="3" id="KW-1185">Reference proteome</keyword>
<accession>H8GKH8</accession>
<dbReference type="STRING" id="686340.Metal_0117"/>
<dbReference type="InterPro" id="IPR002881">
    <property type="entry name" value="DUF58"/>
</dbReference>
<dbReference type="PANTHER" id="PTHR33608:SF12">
    <property type="entry name" value="DUF58 DOMAIN-CONTAINING PROTEIN"/>
    <property type="match status" value="1"/>
</dbReference>
<dbReference type="RefSeq" id="WP_005368578.1">
    <property type="nucleotide sequence ID" value="NZ_CM001475.1"/>
</dbReference>
<dbReference type="EMBL" id="CM001475">
    <property type="protein sequence ID" value="EIC27986.1"/>
    <property type="molecule type" value="Genomic_DNA"/>
</dbReference>
<protein>
    <recommendedName>
        <fullName evidence="1">DUF58 domain-containing protein</fullName>
    </recommendedName>
</protein>
<organism evidence="2 3">
    <name type="scientific">Methylomicrobium album BG8</name>
    <dbReference type="NCBI Taxonomy" id="686340"/>
    <lineage>
        <taxon>Bacteria</taxon>
        <taxon>Pseudomonadati</taxon>
        <taxon>Pseudomonadota</taxon>
        <taxon>Gammaproteobacteria</taxon>
        <taxon>Methylococcales</taxon>
        <taxon>Methylococcaceae</taxon>
        <taxon>Methylomicrobium</taxon>
    </lineage>
</organism>
<sequence length="312" mass="35554">MLSVKRKSAQHREVEPDERVTVSLKTLVDLARFAAGFPASGSRIRAFQGGSYLSRFKGRGMEFDETRLYQPGDDLRTIDWKVTARTGKPHTKIFREERERPVFVSIDNRPAMYFATRGAFKSVQAAKLAALLAWTAEQHGDRIGGQIFSDRDCRELKPQNGKRAVLHFLHALTDRSVRGQPGEYPFEQALARLVKHAHPGSRVYLISDFRGLNEAAETYLARIAEHCDVVLFFVFDALEQSLPATGRYRFTDGERDVVMDSADAQRLAEYRQRFAERLLRLQMLARREKFQLVLCGTADDPAQLLKHLMRGP</sequence>
<dbReference type="Proteomes" id="UP000005090">
    <property type="component" value="Chromosome"/>
</dbReference>
<dbReference type="AlphaFoldDB" id="H8GKH8"/>
<evidence type="ECO:0000313" key="3">
    <source>
        <dbReference type="Proteomes" id="UP000005090"/>
    </source>
</evidence>
<dbReference type="PANTHER" id="PTHR33608">
    <property type="entry name" value="BLL2464 PROTEIN"/>
    <property type="match status" value="1"/>
</dbReference>
<feature type="domain" description="DUF58" evidence="1">
    <location>
        <begin position="65"/>
        <end position="276"/>
    </location>
</feature>
<dbReference type="eggNOG" id="COG1721">
    <property type="taxonomic scope" value="Bacteria"/>
</dbReference>
<gene>
    <name evidence="2" type="ORF">Metal_0117</name>
</gene>
<dbReference type="SUPFAM" id="SSF53300">
    <property type="entry name" value="vWA-like"/>
    <property type="match status" value="1"/>
</dbReference>